<dbReference type="InterPro" id="IPR011701">
    <property type="entry name" value="MFS"/>
</dbReference>
<sequence>MRPKLPRTIWMLGLTSLLMDGSSEIVHAVLPLLLVNGLGASVFLVGIIDGLAEATASVTKIFSGALSDHWQSRKWIAAFGYGLSACSKALFPIAATPLAVFFGRFADRLGKGIRGAPRDALVADWVAPEHRGYAYGVRQAMDNMGAVIGPLLAILLLQLYAGDVTPVLWWAVVPAVLSVSVMMIGVQEAQSDAPRVARPFPLKASELRQLGRPFWLAMGFLFILLLPRFSEAFQILRAQDVGVPAAWAPMALVVMNLVSVPLTPLAGSWSDRVGRNKVIGLGFLLLIASHVAMALATGPMLVWIGAGIWGVHLALTQGIFSALVADHAPAHLRGTAFGVFNLAAGIAIFVGSAAMGFAWDQLGAGTAFALAAAVNALGLVLFLLSRRA</sequence>
<dbReference type="RefSeq" id="WP_320501909.1">
    <property type="nucleotide sequence ID" value="NZ_JAXCLX010000003.1"/>
</dbReference>
<evidence type="ECO:0000313" key="6">
    <source>
        <dbReference type="EMBL" id="MDY0873435.1"/>
    </source>
</evidence>
<dbReference type="SUPFAM" id="SSF103473">
    <property type="entry name" value="MFS general substrate transporter"/>
    <property type="match status" value="1"/>
</dbReference>
<keyword evidence="1 4" id="KW-0812">Transmembrane</keyword>
<feature type="transmembrane region" description="Helical" evidence="4">
    <location>
        <begin position="337"/>
        <end position="359"/>
    </location>
</feature>
<feature type="transmembrane region" description="Helical" evidence="4">
    <location>
        <begin position="278"/>
        <end position="296"/>
    </location>
</feature>
<gene>
    <name evidence="6" type="ORF">SMD31_15960</name>
</gene>
<dbReference type="InterPro" id="IPR020846">
    <property type="entry name" value="MFS_dom"/>
</dbReference>
<organism evidence="6 7">
    <name type="scientific">Dongia rigui</name>
    <dbReference type="NCBI Taxonomy" id="940149"/>
    <lineage>
        <taxon>Bacteria</taxon>
        <taxon>Pseudomonadati</taxon>
        <taxon>Pseudomonadota</taxon>
        <taxon>Alphaproteobacteria</taxon>
        <taxon>Rhodospirillales</taxon>
        <taxon>Dongiaceae</taxon>
        <taxon>Dongia</taxon>
    </lineage>
</organism>
<evidence type="ECO:0000259" key="5">
    <source>
        <dbReference type="PROSITE" id="PS50850"/>
    </source>
</evidence>
<dbReference type="PANTHER" id="PTHR23518:SF2">
    <property type="entry name" value="MAJOR FACILITATOR SUPERFAMILY TRANSPORTER"/>
    <property type="match status" value="1"/>
</dbReference>
<evidence type="ECO:0000256" key="4">
    <source>
        <dbReference type="SAM" id="Phobius"/>
    </source>
</evidence>
<dbReference type="PROSITE" id="PS50850">
    <property type="entry name" value="MFS"/>
    <property type="match status" value="1"/>
</dbReference>
<dbReference type="CDD" id="cd17370">
    <property type="entry name" value="MFS_MJ1317_like"/>
    <property type="match status" value="1"/>
</dbReference>
<evidence type="ECO:0000256" key="2">
    <source>
        <dbReference type="ARBA" id="ARBA00022989"/>
    </source>
</evidence>
<comment type="caution">
    <text evidence="6">The sequence shown here is derived from an EMBL/GenBank/DDBJ whole genome shotgun (WGS) entry which is preliminary data.</text>
</comment>
<evidence type="ECO:0000256" key="3">
    <source>
        <dbReference type="ARBA" id="ARBA00023136"/>
    </source>
</evidence>
<keyword evidence="3 4" id="KW-0472">Membrane</keyword>
<feature type="transmembrane region" description="Helical" evidence="4">
    <location>
        <begin position="207"/>
        <end position="226"/>
    </location>
</feature>
<keyword evidence="7" id="KW-1185">Reference proteome</keyword>
<feature type="transmembrane region" description="Helical" evidence="4">
    <location>
        <begin position="140"/>
        <end position="161"/>
    </location>
</feature>
<feature type="transmembrane region" description="Helical" evidence="4">
    <location>
        <begin position="246"/>
        <end position="266"/>
    </location>
</feature>
<dbReference type="Gene3D" id="1.20.1250.20">
    <property type="entry name" value="MFS general substrate transporter like domains"/>
    <property type="match status" value="2"/>
</dbReference>
<dbReference type="Pfam" id="PF07690">
    <property type="entry name" value="MFS_1"/>
    <property type="match status" value="1"/>
</dbReference>
<feature type="transmembrane region" description="Helical" evidence="4">
    <location>
        <begin position="365"/>
        <end position="384"/>
    </location>
</feature>
<feature type="transmembrane region" description="Helical" evidence="4">
    <location>
        <begin position="302"/>
        <end position="325"/>
    </location>
</feature>
<feature type="transmembrane region" description="Helical" evidence="4">
    <location>
        <begin position="167"/>
        <end position="186"/>
    </location>
</feature>
<name>A0ABU5E1K4_9PROT</name>
<dbReference type="InterPro" id="IPR036259">
    <property type="entry name" value="MFS_trans_sf"/>
</dbReference>
<feature type="transmembrane region" description="Helical" evidence="4">
    <location>
        <begin position="33"/>
        <end position="52"/>
    </location>
</feature>
<dbReference type="EMBL" id="JAXCLX010000003">
    <property type="protein sequence ID" value="MDY0873435.1"/>
    <property type="molecule type" value="Genomic_DNA"/>
</dbReference>
<dbReference type="PANTHER" id="PTHR23518">
    <property type="entry name" value="C-METHYLTRANSFERASE"/>
    <property type="match status" value="1"/>
</dbReference>
<keyword evidence="2 4" id="KW-1133">Transmembrane helix</keyword>
<proteinExistence type="predicted"/>
<accession>A0ABU5E1K4</accession>
<evidence type="ECO:0000256" key="1">
    <source>
        <dbReference type="ARBA" id="ARBA00022692"/>
    </source>
</evidence>
<protein>
    <submittedName>
        <fullName evidence="6">MFS transporter</fullName>
    </submittedName>
</protein>
<feature type="domain" description="Major facilitator superfamily (MFS) profile" evidence="5">
    <location>
        <begin position="8"/>
        <end position="388"/>
    </location>
</feature>
<reference evidence="6 7" key="1">
    <citation type="journal article" date="2013" name="Antonie Van Leeuwenhoek">
        <title>Dongia rigui sp. nov., isolated from freshwater of a large wetland in Korea.</title>
        <authorList>
            <person name="Baik K.S."/>
            <person name="Hwang Y.M."/>
            <person name="Choi J.S."/>
            <person name="Kwon J."/>
            <person name="Seong C.N."/>
        </authorList>
    </citation>
    <scope>NUCLEOTIDE SEQUENCE [LARGE SCALE GENOMIC DNA]</scope>
    <source>
        <strain evidence="6 7">04SU4-P</strain>
    </source>
</reference>
<dbReference type="Proteomes" id="UP001271769">
    <property type="component" value="Unassembled WGS sequence"/>
</dbReference>
<evidence type="ECO:0000313" key="7">
    <source>
        <dbReference type="Proteomes" id="UP001271769"/>
    </source>
</evidence>